<reference evidence="1 2" key="1">
    <citation type="submission" date="2023-12" db="EMBL/GenBank/DDBJ databases">
        <title>Description of Novel Strain Fulvimarina sp. 2208YS6-2-32 isolated from Uroteuthis (Photololigo) edulis.</title>
        <authorList>
            <person name="Park J.-S."/>
        </authorList>
    </citation>
    <scope>NUCLEOTIDE SEQUENCE [LARGE SCALE GENOMIC DNA]</scope>
    <source>
        <strain evidence="1 2">2208YS6-2-32</strain>
    </source>
</reference>
<dbReference type="RefSeq" id="WP_322187856.1">
    <property type="nucleotide sequence ID" value="NZ_JAXLPB010000005.1"/>
</dbReference>
<dbReference type="Proteomes" id="UP001294412">
    <property type="component" value="Unassembled WGS sequence"/>
</dbReference>
<comment type="caution">
    <text evidence="1">The sequence shown here is derived from an EMBL/GenBank/DDBJ whole genome shotgun (WGS) entry which is preliminary data.</text>
</comment>
<evidence type="ECO:0000313" key="1">
    <source>
        <dbReference type="EMBL" id="MDY8110328.1"/>
    </source>
</evidence>
<proteinExistence type="predicted"/>
<evidence type="ECO:0000313" key="2">
    <source>
        <dbReference type="Proteomes" id="UP001294412"/>
    </source>
</evidence>
<accession>A0ABU5I5Z2</accession>
<sequence>MQRLETTDLVHVANGLHQMLPGIGNIGNQPRIAGNEDARVFFDSEFNRAGDLLEMAIEELRHRPVSGDRHIDEERLRIIATADLLDFGEAILDVVAFLSKGFESLSAKERSS</sequence>
<gene>
    <name evidence="1" type="ORF">U0C82_14390</name>
</gene>
<dbReference type="EMBL" id="JAXLPB010000005">
    <property type="protein sequence ID" value="MDY8110328.1"/>
    <property type="molecule type" value="Genomic_DNA"/>
</dbReference>
<keyword evidence="2" id="KW-1185">Reference proteome</keyword>
<protein>
    <submittedName>
        <fullName evidence="1">Uncharacterized protein</fullName>
    </submittedName>
</protein>
<name>A0ABU5I5Z2_9HYPH</name>
<organism evidence="1 2">
    <name type="scientific">Fulvimarina uroteuthidis</name>
    <dbReference type="NCBI Taxonomy" id="3098149"/>
    <lineage>
        <taxon>Bacteria</taxon>
        <taxon>Pseudomonadati</taxon>
        <taxon>Pseudomonadota</taxon>
        <taxon>Alphaproteobacteria</taxon>
        <taxon>Hyphomicrobiales</taxon>
        <taxon>Aurantimonadaceae</taxon>
        <taxon>Fulvimarina</taxon>
    </lineage>
</organism>